<protein>
    <recommendedName>
        <fullName evidence="3">Metallo-beta-lactamase domain-containing protein 1</fullName>
    </recommendedName>
    <alternativeName>
        <fullName evidence="4">Endoribonuclease MBLAC1</fullName>
    </alternativeName>
</protein>
<evidence type="ECO:0000256" key="6">
    <source>
        <dbReference type="ARBA" id="ARBA00045869"/>
    </source>
</evidence>
<dbReference type="SMART" id="SM00849">
    <property type="entry name" value="Lactamase_B"/>
    <property type="match status" value="1"/>
</dbReference>
<keyword evidence="7" id="KW-0732">Signal</keyword>
<evidence type="ECO:0000313" key="10">
    <source>
        <dbReference type="Proteomes" id="UP000053766"/>
    </source>
</evidence>
<evidence type="ECO:0000256" key="7">
    <source>
        <dbReference type="SAM" id="SignalP"/>
    </source>
</evidence>
<name>A0A0D8XFU5_DICVI</name>
<dbReference type="AlphaFoldDB" id="A0A0D8XFU5"/>
<dbReference type="InterPro" id="IPR036866">
    <property type="entry name" value="RibonucZ/Hydroxyglut_hydro"/>
</dbReference>
<dbReference type="CDD" id="cd07711">
    <property type="entry name" value="MBLAC1-like_MBL-fold"/>
    <property type="match status" value="1"/>
</dbReference>
<dbReference type="Gene3D" id="3.60.15.10">
    <property type="entry name" value="Ribonuclease Z/Hydroxyacylglutathione hydrolase-like"/>
    <property type="match status" value="1"/>
</dbReference>
<evidence type="ECO:0000256" key="5">
    <source>
        <dbReference type="ARBA" id="ARBA00044690"/>
    </source>
</evidence>
<comment type="subunit">
    <text evidence="2">Homodimer.</text>
</comment>
<evidence type="ECO:0000259" key="8">
    <source>
        <dbReference type="SMART" id="SM00849"/>
    </source>
</evidence>
<feature type="domain" description="Metallo-beta-lactamase" evidence="8">
    <location>
        <begin position="297"/>
        <end position="466"/>
    </location>
</feature>
<evidence type="ECO:0000313" key="9">
    <source>
        <dbReference type="EMBL" id="KJH42582.1"/>
    </source>
</evidence>
<dbReference type="GO" id="GO:0005829">
    <property type="term" value="C:cytosol"/>
    <property type="evidence" value="ECO:0007669"/>
    <property type="project" value="UniProtKB-SubCell"/>
</dbReference>
<dbReference type="SUPFAM" id="SSF56281">
    <property type="entry name" value="Metallo-hydrolase/oxidoreductase"/>
    <property type="match status" value="1"/>
</dbReference>
<evidence type="ECO:0000256" key="1">
    <source>
        <dbReference type="ARBA" id="ARBA00004514"/>
    </source>
</evidence>
<feature type="chain" id="PRO_5012181397" description="Metallo-beta-lactamase domain-containing protein 1" evidence="7">
    <location>
        <begin position="16"/>
        <end position="482"/>
    </location>
</feature>
<comment type="catalytic activity">
    <reaction evidence="5">
        <text>a ribonucleotidyl-ribonucleotide-RNA + H2O = a 3'-end ribonucleotide-RNA + a 5'-end 5'-phospho-ribonucleoside-RNA + H(+)</text>
        <dbReference type="Rhea" id="RHEA:68096"/>
        <dbReference type="Rhea" id="RHEA-COMP:15179"/>
        <dbReference type="Rhea" id="RHEA-COMP:17355"/>
        <dbReference type="Rhea" id="RHEA-COMP:17428"/>
        <dbReference type="ChEBI" id="CHEBI:15377"/>
        <dbReference type="ChEBI" id="CHEBI:15378"/>
        <dbReference type="ChEBI" id="CHEBI:74896"/>
        <dbReference type="ChEBI" id="CHEBI:138282"/>
        <dbReference type="ChEBI" id="CHEBI:173118"/>
    </reaction>
    <physiologicalReaction direction="left-to-right" evidence="5">
        <dbReference type="Rhea" id="RHEA:68097"/>
    </physiologicalReaction>
</comment>
<feature type="signal peptide" evidence="7">
    <location>
        <begin position="1"/>
        <end position="15"/>
    </location>
</feature>
<evidence type="ECO:0000256" key="3">
    <source>
        <dbReference type="ARBA" id="ARBA00014856"/>
    </source>
</evidence>
<sequence length="482" mass="54396">MMLLILLAFSATSFAKYGRFLLTKDIVRSLDDWERALLRDFVRGKGHGSVSRIPVELLNEPPPDFDTTQDNSFIALVNPPETAIRSGPKLMIPQEALRITSISITPNNKSDTRKLKEDRRVSSVITPASKVRRRLMSMTNATLQRGRPVSEEATQQTYKELSTLLQAFIDRRKPLLRKTVITLASTPSTPRIRNQDEKGETTLDTFTTEHWKIMDPNDQPENEEGFGHIDIDDSNEDWEEKMRELSGQLSNILTMIKNAKQSRSVKDVMIPEKQKPILTILRNGSANQTSDGRYNFIASITLIQDNNKNILVDTGLGTDINGRTDLLNALKKQNLAPPNIDIVVTTHGHPDHAGGIHDFPDAVHYQGWYIHEHTTFNLSTLFEGNQHALTENVYLIKSAGHSSDDIAVVISDEQTMGVVIIAGDTFMRREDLDYPMMWKPLSANEVEQGKSRKSMICQANWIVPGHGEPFSVTQEMRTQFYC</sequence>
<organism evidence="9 10">
    <name type="scientific">Dictyocaulus viviparus</name>
    <name type="common">Bovine lungworm</name>
    <dbReference type="NCBI Taxonomy" id="29172"/>
    <lineage>
        <taxon>Eukaryota</taxon>
        <taxon>Metazoa</taxon>
        <taxon>Ecdysozoa</taxon>
        <taxon>Nematoda</taxon>
        <taxon>Chromadorea</taxon>
        <taxon>Rhabditida</taxon>
        <taxon>Rhabditina</taxon>
        <taxon>Rhabditomorpha</taxon>
        <taxon>Strongyloidea</taxon>
        <taxon>Metastrongylidae</taxon>
        <taxon>Dictyocaulus</taxon>
    </lineage>
</organism>
<dbReference type="EMBL" id="KN716649">
    <property type="protein sequence ID" value="KJH42582.1"/>
    <property type="molecule type" value="Genomic_DNA"/>
</dbReference>
<dbReference type="STRING" id="29172.A0A0D8XFU5"/>
<proteinExistence type="predicted"/>
<evidence type="ECO:0000256" key="2">
    <source>
        <dbReference type="ARBA" id="ARBA00011738"/>
    </source>
</evidence>
<reference evidence="10" key="2">
    <citation type="journal article" date="2016" name="Sci. Rep.">
        <title>Dictyocaulus viviparus genome, variome and transcriptome elucidate lungworm biology and support future intervention.</title>
        <authorList>
            <person name="McNulty S.N."/>
            <person name="Strube C."/>
            <person name="Rosa B.A."/>
            <person name="Martin J.C."/>
            <person name="Tyagi R."/>
            <person name="Choi Y.J."/>
            <person name="Wang Q."/>
            <person name="Hallsworth Pepin K."/>
            <person name="Zhang X."/>
            <person name="Ozersky P."/>
            <person name="Wilson R.K."/>
            <person name="Sternberg P.W."/>
            <person name="Gasser R.B."/>
            <person name="Mitreva M."/>
        </authorList>
    </citation>
    <scope>NUCLEOTIDE SEQUENCE [LARGE SCALE GENOMIC DNA]</scope>
    <source>
        <strain evidence="10">HannoverDv2000</strain>
    </source>
</reference>
<comment type="function">
    <text evidence="6">Endoribonuclease that catalyzes the hydrolysis of histone-coding pre-mRNA 3'-end. Involved in histone pre-mRNA processing during the S-phase of the cell cycle, which is required for entering/progressing through S-phase. Cleaves histone pre-mRNA at a major and a minor cleavage site after the 5'-ACCCA-3' and the 5'-ACCCACA-3' sequence, respectively, and located downstream of the stem-loop. May require the presence of the HDE element located at the histone pre-RNA 3'-end to avoid non-specific cleavage.</text>
</comment>
<accession>A0A0D8XFU5</accession>
<gene>
    <name evidence="9" type="ORF">DICVIV_11430</name>
</gene>
<comment type="subcellular location">
    <subcellularLocation>
        <location evidence="1">Cytoplasm</location>
        <location evidence="1">Cytosol</location>
    </subcellularLocation>
</comment>
<dbReference type="InterPro" id="IPR001279">
    <property type="entry name" value="Metallo-B-lactamas"/>
</dbReference>
<keyword evidence="10" id="KW-1185">Reference proteome</keyword>
<dbReference type="Pfam" id="PF00753">
    <property type="entry name" value="Lactamase_B"/>
    <property type="match status" value="1"/>
</dbReference>
<dbReference type="InterPro" id="IPR039344">
    <property type="entry name" value="MBLAC1"/>
</dbReference>
<evidence type="ECO:0000256" key="4">
    <source>
        <dbReference type="ARBA" id="ARBA00032988"/>
    </source>
</evidence>
<dbReference type="PANTHER" id="PTHR23200:SF48">
    <property type="entry name" value="METALLO-BETA-LACTAMASE DOMAIN-CONTAINING PROTEIN 1"/>
    <property type="match status" value="1"/>
</dbReference>
<dbReference type="PANTHER" id="PTHR23200">
    <property type="entry name" value="METALLO-BETA-LACTAMASE DOMAIN-CONTAINING PROTEIN 1"/>
    <property type="match status" value="1"/>
</dbReference>
<reference evidence="9 10" key="1">
    <citation type="submission" date="2013-11" db="EMBL/GenBank/DDBJ databases">
        <title>Draft genome of the bovine lungworm Dictyocaulus viviparus.</title>
        <authorList>
            <person name="Mitreva M."/>
        </authorList>
    </citation>
    <scope>NUCLEOTIDE SEQUENCE [LARGE SCALE GENOMIC DNA]</scope>
    <source>
        <strain evidence="9 10">HannoverDv2000</strain>
    </source>
</reference>
<dbReference type="Proteomes" id="UP000053766">
    <property type="component" value="Unassembled WGS sequence"/>
</dbReference>
<dbReference type="OrthoDB" id="10250730at2759"/>